<protein>
    <submittedName>
        <fullName evidence="2">Pfs domain protein</fullName>
    </submittedName>
</protein>
<gene>
    <name evidence="2" type="ORF">BKCO1_5100054</name>
</gene>
<sequence length="1029" mass="115189">MSGVEGGSAAEYLSGAAFQPLERVSITTKKKGLSRRRILTITRGRPLGRSWEYQLENSTGTLYEDGKWIPQEDLGKRVGNSQSDQVFKPAKKIDKTSTSSRRSISPNSLLYSIDIGSLADGSTDGSSKLIVTGLASFLVSKIDAGVINGYPIQWIGQLRVAPLLKHFARELDQEGGFQELPFEFMSFVSVSYLSIANAFMDRLKAVHVNSSASKLEEDSKLTFPSAFHQKQRNEPKEQHNITGSEEEVESKAPERRKEKEHSKHPTQEDKYRADDYGETKNEEQADIAANENNEGNAELTRASKYLEFLVHTNAFQWLLLGIKEAILSVHEGMLVRYYSVTYVVNWDPITFLRTQGYQDTPGQAMMPAVTLTGDTVDGQALTCAEYLKQTWLNEYVLDAICATVEMEPGKRLRHYSMDGTEIIISMRMGNIFATVSASNEEAVVEVAQQFAWIASALRTSASDTTASFCTPYIRFLRDRYPYGTIPSYEIDFEVEAMKEPLDHVNGQCWHNLFKNPVIVRGFPIRIREKMETGLELPLNIMAGLAQARRVTTFGDRLFIKGFSTMLVPTRKVGDLMTWHLIYNSDGWASVVRSHIGAPEANYDIRWSGLKGPHSNYALEKVSISVGKIATVGGTFAIGNKDVPIHLKMDGSYAEQVEHISHNFVLLCDAGDERAWLADGASALLHLVRTSLFRDRTGRRSSEFLFNLGDMKDAEHISPARYAISVLTDRHNKALKLFPDGEKETHEWEATDYGMISRVTKKEPTYTLFQDRVECQMHILEQILEHQTGASVPGKRLRLTLRKYLGGYDFMDVATSLNPLCPRVKPIDDAGKGWMDFVKSIQAVTLFARGFGELVEPFEGSNTLCKHWKEVPTGKYYLVVCISDLKEILERRGDESSSQVRLVDNTLWHKSDKLFEPCHCNAGSQHCDRVQVLLPESILSQKFRPAQHPGDWKQPGAVLFGSLTYRSIRSNNGDPEEVVSKGKTMRNSGMVSSLKAPASATRTNGKEHERVDDGDVYCEVSGGIAEVKTV</sequence>
<keyword evidence="3" id="KW-1185">Reference proteome</keyword>
<dbReference type="RefSeq" id="XP_020127481.1">
    <property type="nucleotide sequence ID" value="XM_020276975.1"/>
</dbReference>
<feature type="region of interest" description="Disordered" evidence="1">
    <location>
        <begin position="223"/>
        <end position="282"/>
    </location>
</feature>
<dbReference type="EMBL" id="MNUE01000051">
    <property type="protein sequence ID" value="OJD31221.1"/>
    <property type="molecule type" value="Genomic_DNA"/>
</dbReference>
<accession>A0A1J9RUP1</accession>
<feature type="compositionally biased region" description="Basic and acidic residues" evidence="1">
    <location>
        <begin position="249"/>
        <end position="282"/>
    </location>
</feature>
<dbReference type="Proteomes" id="UP000183809">
    <property type="component" value="Unassembled WGS sequence"/>
</dbReference>
<name>A0A1J9RUP1_9PEZI</name>
<feature type="region of interest" description="Disordered" evidence="1">
    <location>
        <begin position="973"/>
        <end position="1008"/>
    </location>
</feature>
<dbReference type="STRING" id="236234.A0A1J9RUP1"/>
<proteinExistence type="predicted"/>
<comment type="caution">
    <text evidence="2">The sequence shown here is derived from an EMBL/GenBank/DDBJ whole genome shotgun (WGS) entry which is preliminary data.</text>
</comment>
<dbReference type="AlphaFoldDB" id="A0A1J9RUP1"/>
<reference evidence="2 3" key="1">
    <citation type="submission" date="2016-10" db="EMBL/GenBank/DDBJ databases">
        <title>Proteomics and genomics reveal pathogen-plant mechanisms compatible with a hemibiotrophic lifestyle of Diplodia corticola.</title>
        <authorList>
            <person name="Fernandes I."/>
            <person name="De Jonge R."/>
            <person name="Van De Peer Y."/>
            <person name="Devreese B."/>
            <person name="Alves A."/>
            <person name="Esteves A.C."/>
        </authorList>
    </citation>
    <scope>NUCLEOTIDE SEQUENCE [LARGE SCALE GENOMIC DNA]</scope>
    <source>
        <strain evidence="2 3">CBS 112549</strain>
    </source>
</reference>
<evidence type="ECO:0000313" key="3">
    <source>
        <dbReference type="Proteomes" id="UP000183809"/>
    </source>
</evidence>
<evidence type="ECO:0000256" key="1">
    <source>
        <dbReference type="SAM" id="MobiDB-lite"/>
    </source>
</evidence>
<organism evidence="2 3">
    <name type="scientific">Diplodia corticola</name>
    <dbReference type="NCBI Taxonomy" id="236234"/>
    <lineage>
        <taxon>Eukaryota</taxon>
        <taxon>Fungi</taxon>
        <taxon>Dikarya</taxon>
        <taxon>Ascomycota</taxon>
        <taxon>Pezizomycotina</taxon>
        <taxon>Dothideomycetes</taxon>
        <taxon>Dothideomycetes incertae sedis</taxon>
        <taxon>Botryosphaeriales</taxon>
        <taxon>Botryosphaeriaceae</taxon>
        <taxon>Diplodia</taxon>
    </lineage>
</organism>
<dbReference type="OrthoDB" id="1577640at2759"/>
<dbReference type="GeneID" id="31017236"/>
<evidence type="ECO:0000313" key="2">
    <source>
        <dbReference type="EMBL" id="OJD31221.1"/>
    </source>
</evidence>